<evidence type="ECO:0000313" key="2">
    <source>
        <dbReference type="Proteomes" id="UP000095283"/>
    </source>
</evidence>
<accession>A0A1I7XA81</accession>
<keyword evidence="1" id="KW-0732">Signal</keyword>
<feature type="signal peptide" evidence="1">
    <location>
        <begin position="1"/>
        <end position="19"/>
    </location>
</feature>
<organism evidence="2 3">
    <name type="scientific">Heterorhabditis bacteriophora</name>
    <name type="common">Entomopathogenic nematode worm</name>
    <dbReference type="NCBI Taxonomy" id="37862"/>
    <lineage>
        <taxon>Eukaryota</taxon>
        <taxon>Metazoa</taxon>
        <taxon>Ecdysozoa</taxon>
        <taxon>Nematoda</taxon>
        <taxon>Chromadorea</taxon>
        <taxon>Rhabditida</taxon>
        <taxon>Rhabditina</taxon>
        <taxon>Rhabditomorpha</taxon>
        <taxon>Strongyloidea</taxon>
        <taxon>Heterorhabditidae</taxon>
        <taxon>Heterorhabditis</taxon>
    </lineage>
</organism>
<dbReference type="WBParaSite" id="Hba_14351">
    <property type="protein sequence ID" value="Hba_14351"/>
    <property type="gene ID" value="Hba_14351"/>
</dbReference>
<name>A0A1I7XA81_HETBA</name>
<keyword evidence="2" id="KW-1185">Reference proteome</keyword>
<evidence type="ECO:0000313" key="3">
    <source>
        <dbReference type="WBParaSite" id="Hba_14351"/>
    </source>
</evidence>
<reference evidence="3" key="1">
    <citation type="submission" date="2016-11" db="UniProtKB">
        <authorList>
            <consortium name="WormBaseParasite"/>
        </authorList>
    </citation>
    <scope>IDENTIFICATION</scope>
</reference>
<dbReference type="AlphaFoldDB" id="A0A1I7XA81"/>
<sequence length="90" mass="9969">MGLSPALLCLGFVVFIASAFPHEGQDRLEGDQQALKGADLEKYRSRLQKLGKNAQQQIGENKIQLQVNSHSENDTSIISINNKEGLLEYL</sequence>
<dbReference type="Proteomes" id="UP000095283">
    <property type="component" value="Unplaced"/>
</dbReference>
<protein>
    <submittedName>
        <fullName evidence="3">Promotilin</fullName>
    </submittedName>
</protein>
<proteinExistence type="predicted"/>
<evidence type="ECO:0000256" key="1">
    <source>
        <dbReference type="SAM" id="SignalP"/>
    </source>
</evidence>
<feature type="chain" id="PRO_5009311050" evidence="1">
    <location>
        <begin position="20"/>
        <end position="90"/>
    </location>
</feature>